<feature type="signal peptide" evidence="3">
    <location>
        <begin position="1"/>
        <end position="29"/>
    </location>
</feature>
<evidence type="ECO:0000313" key="4">
    <source>
        <dbReference type="EMBL" id="ODQ49298.1"/>
    </source>
</evidence>
<feature type="compositionally biased region" description="Low complexity" evidence="1">
    <location>
        <begin position="89"/>
        <end position="102"/>
    </location>
</feature>
<feature type="transmembrane region" description="Helical" evidence="2">
    <location>
        <begin position="270"/>
        <end position="290"/>
    </location>
</feature>
<evidence type="ECO:0000256" key="2">
    <source>
        <dbReference type="SAM" id="Phobius"/>
    </source>
</evidence>
<keyword evidence="3" id="KW-0732">Signal</keyword>
<dbReference type="EMBL" id="KV454001">
    <property type="protein sequence ID" value="ODQ49298.1"/>
    <property type="molecule type" value="Genomic_DNA"/>
</dbReference>
<keyword evidence="2" id="KW-0812">Transmembrane</keyword>
<accession>A0A1E3NUH8</accession>
<dbReference type="OrthoDB" id="10662929at2759"/>
<sequence>MCTFYPLVVRLSILLVIPLSDLAVSLSAATPCHSLALSNGLSLLQYWLYAHHYYTTDKKLSLFSCCSFFIYAVSLLSQLRFRRRSADRSSLGGSSALFSSSAQDIPSRPHSGSSLINNFTNSLSNSISISPALTSLSKRSTDLLLFKIDDILSPHMQSSQQQIPARSDLHPITTKEKGPAYNSYSPSLIEYLPTGRPSLRSSKTSPIMATLLALSAVPPSNAAPVVTLNSASAHNYNISPVLNFLLATSINLVSMHACSHCSTLHLFKSLVTGITWLLILLMGCPFTPALPSTVVILFENDFLILINTIIPAVSFILCALRFFSNRYTPEKGNDINIDNSHGTPSKQKNIVVSYRTIPDI</sequence>
<organism evidence="4 5">
    <name type="scientific">Pichia membranifaciens NRRL Y-2026</name>
    <dbReference type="NCBI Taxonomy" id="763406"/>
    <lineage>
        <taxon>Eukaryota</taxon>
        <taxon>Fungi</taxon>
        <taxon>Dikarya</taxon>
        <taxon>Ascomycota</taxon>
        <taxon>Saccharomycotina</taxon>
        <taxon>Pichiomycetes</taxon>
        <taxon>Pichiales</taxon>
        <taxon>Pichiaceae</taxon>
        <taxon>Pichia</taxon>
    </lineage>
</organism>
<dbReference type="AlphaFoldDB" id="A0A1E3NUH8"/>
<feature type="transmembrane region" description="Helical" evidence="2">
    <location>
        <begin position="302"/>
        <end position="323"/>
    </location>
</feature>
<keyword evidence="5" id="KW-1185">Reference proteome</keyword>
<keyword evidence="2" id="KW-0472">Membrane</keyword>
<dbReference type="GeneID" id="30181829"/>
<evidence type="ECO:0000313" key="5">
    <source>
        <dbReference type="Proteomes" id="UP000094455"/>
    </source>
</evidence>
<evidence type="ECO:0000256" key="3">
    <source>
        <dbReference type="SAM" id="SignalP"/>
    </source>
</evidence>
<reference evidence="4 5" key="1">
    <citation type="journal article" date="2016" name="Proc. Natl. Acad. Sci. U.S.A.">
        <title>Comparative genomics of biotechnologically important yeasts.</title>
        <authorList>
            <person name="Riley R."/>
            <person name="Haridas S."/>
            <person name="Wolfe K.H."/>
            <person name="Lopes M.R."/>
            <person name="Hittinger C.T."/>
            <person name="Goeker M."/>
            <person name="Salamov A.A."/>
            <person name="Wisecaver J.H."/>
            <person name="Long T.M."/>
            <person name="Calvey C.H."/>
            <person name="Aerts A.L."/>
            <person name="Barry K.W."/>
            <person name="Choi C."/>
            <person name="Clum A."/>
            <person name="Coughlan A.Y."/>
            <person name="Deshpande S."/>
            <person name="Douglass A.P."/>
            <person name="Hanson S.J."/>
            <person name="Klenk H.-P."/>
            <person name="LaButti K.M."/>
            <person name="Lapidus A."/>
            <person name="Lindquist E.A."/>
            <person name="Lipzen A.M."/>
            <person name="Meier-Kolthoff J.P."/>
            <person name="Ohm R.A."/>
            <person name="Otillar R.P."/>
            <person name="Pangilinan J.L."/>
            <person name="Peng Y."/>
            <person name="Rokas A."/>
            <person name="Rosa C.A."/>
            <person name="Scheuner C."/>
            <person name="Sibirny A.A."/>
            <person name="Slot J.C."/>
            <person name="Stielow J.B."/>
            <person name="Sun H."/>
            <person name="Kurtzman C.P."/>
            <person name="Blackwell M."/>
            <person name="Grigoriev I.V."/>
            <person name="Jeffries T.W."/>
        </authorList>
    </citation>
    <scope>NUCLEOTIDE SEQUENCE [LARGE SCALE GENOMIC DNA]</scope>
    <source>
        <strain evidence="4 5">NRRL Y-2026</strain>
    </source>
</reference>
<proteinExistence type="predicted"/>
<name>A0A1E3NUH8_9ASCO</name>
<gene>
    <name evidence="4" type="ORF">PICMEDRAFT_99107</name>
</gene>
<protein>
    <submittedName>
        <fullName evidence="4">Uncharacterized protein</fullName>
    </submittedName>
</protein>
<keyword evidence="2" id="KW-1133">Transmembrane helix</keyword>
<feature type="transmembrane region" description="Helical" evidence="2">
    <location>
        <begin position="60"/>
        <end position="79"/>
    </location>
</feature>
<feature type="chain" id="PRO_5009133523" evidence="3">
    <location>
        <begin position="30"/>
        <end position="360"/>
    </location>
</feature>
<feature type="region of interest" description="Disordered" evidence="1">
    <location>
        <begin position="89"/>
        <end position="109"/>
    </location>
</feature>
<evidence type="ECO:0000256" key="1">
    <source>
        <dbReference type="SAM" id="MobiDB-lite"/>
    </source>
</evidence>
<dbReference type="RefSeq" id="XP_019020411.1">
    <property type="nucleotide sequence ID" value="XM_019165142.1"/>
</dbReference>
<dbReference type="Proteomes" id="UP000094455">
    <property type="component" value="Unassembled WGS sequence"/>
</dbReference>